<accession>A0AAV4Y3Q5</accession>
<dbReference type="AlphaFoldDB" id="A0AAV4Y3Q5"/>
<evidence type="ECO:0000313" key="2">
    <source>
        <dbReference type="Proteomes" id="UP001054945"/>
    </source>
</evidence>
<gene>
    <name evidence="1" type="ORF">CEXT_804081</name>
</gene>
<protein>
    <submittedName>
        <fullName evidence="1">Uncharacterized protein</fullName>
    </submittedName>
</protein>
<keyword evidence="2" id="KW-1185">Reference proteome</keyword>
<proteinExistence type="predicted"/>
<comment type="caution">
    <text evidence="1">The sequence shown here is derived from an EMBL/GenBank/DDBJ whole genome shotgun (WGS) entry which is preliminary data.</text>
</comment>
<dbReference type="Proteomes" id="UP001054945">
    <property type="component" value="Unassembled WGS sequence"/>
</dbReference>
<reference evidence="1 2" key="1">
    <citation type="submission" date="2021-06" db="EMBL/GenBank/DDBJ databases">
        <title>Caerostris extrusa draft genome.</title>
        <authorList>
            <person name="Kono N."/>
            <person name="Arakawa K."/>
        </authorList>
    </citation>
    <scope>NUCLEOTIDE SEQUENCE [LARGE SCALE GENOMIC DNA]</scope>
</reference>
<organism evidence="1 2">
    <name type="scientific">Caerostris extrusa</name>
    <name type="common">Bark spider</name>
    <name type="synonym">Caerostris bankana</name>
    <dbReference type="NCBI Taxonomy" id="172846"/>
    <lineage>
        <taxon>Eukaryota</taxon>
        <taxon>Metazoa</taxon>
        <taxon>Ecdysozoa</taxon>
        <taxon>Arthropoda</taxon>
        <taxon>Chelicerata</taxon>
        <taxon>Arachnida</taxon>
        <taxon>Araneae</taxon>
        <taxon>Araneomorphae</taxon>
        <taxon>Entelegynae</taxon>
        <taxon>Araneoidea</taxon>
        <taxon>Araneidae</taxon>
        <taxon>Caerostris</taxon>
    </lineage>
</organism>
<evidence type="ECO:0000313" key="1">
    <source>
        <dbReference type="EMBL" id="GIZ00820.1"/>
    </source>
</evidence>
<dbReference type="EMBL" id="BPLR01018587">
    <property type="protein sequence ID" value="GIZ00820.1"/>
    <property type="molecule type" value="Genomic_DNA"/>
</dbReference>
<sequence length="130" mass="14532">MPFLNLTIFEGSYPTYRTFYPFFVDLKLFKRCALICLLSEGGVPGHTYGSAQLASPDVACPVNHLQWMHLIGPRVTLRSQAPDFRACPPRDRVANEHDPFVRGRHGGVGGGASIFCSIYPLRDIRSHPCR</sequence>
<name>A0AAV4Y3Q5_CAEEX</name>